<comment type="caution">
    <text evidence="3">The sequence shown here is derived from an EMBL/GenBank/DDBJ whole genome shotgun (WGS) entry which is preliminary data.</text>
</comment>
<evidence type="ECO:0000313" key="3">
    <source>
        <dbReference type="EMBL" id="MDQ0339888.1"/>
    </source>
</evidence>
<feature type="region of interest" description="Disordered" evidence="1">
    <location>
        <begin position="26"/>
        <end position="54"/>
    </location>
</feature>
<keyword evidence="2" id="KW-0732">Signal</keyword>
<sequence>MNKRFYLLAVTLLAVAVLFAGCGQSDEPAADESSEATEPAAEATEENGADEAVETSGDVVQLTVSAHNFGFDQERYEVPLGATVEITFENEEGYHEAIIAGYDVELTAKEPVTFVADQPGEFDLSCSVVCGPMDEHNNMRATFVVTE</sequence>
<dbReference type="EMBL" id="JAUSUQ010000010">
    <property type="protein sequence ID" value="MDQ0339888.1"/>
    <property type="molecule type" value="Genomic_DNA"/>
</dbReference>
<protein>
    <submittedName>
        <fullName evidence="3">Cytochrome c oxidase subunit 2</fullName>
    </submittedName>
</protein>
<dbReference type="SUPFAM" id="SSF49503">
    <property type="entry name" value="Cupredoxins"/>
    <property type="match status" value="1"/>
</dbReference>
<dbReference type="Proteomes" id="UP001232445">
    <property type="component" value="Unassembled WGS sequence"/>
</dbReference>
<dbReference type="RefSeq" id="WP_307340568.1">
    <property type="nucleotide sequence ID" value="NZ_JAUSUQ010000010.1"/>
</dbReference>
<evidence type="ECO:0000256" key="1">
    <source>
        <dbReference type="SAM" id="MobiDB-lite"/>
    </source>
</evidence>
<feature type="chain" id="PRO_5046195062" evidence="2">
    <location>
        <begin position="21"/>
        <end position="147"/>
    </location>
</feature>
<keyword evidence="4" id="KW-1185">Reference proteome</keyword>
<proteinExistence type="predicted"/>
<accession>A0ABU0CUV7</accession>
<organism evidence="3 4">
    <name type="scientific">Caldalkalibacillus uzonensis</name>
    <dbReference type="NCBI Taxonomy" id="353224"/>
    <lineage>
        <taxon>Bacteria</taxon>
        <taxon>Bacillati</taxon>
        <taxon>Bacillota</taxon>
        <taxon>Bacilli</taxon>
        <taxon>Bacillales</taxon>
        <taxon>Bacillaceae</taxon>
        <taxon>Caldalkalibacillus</taxon>
    </lineage>
</organism>
<feature type="compositionally biased region" description="Acidic residues" evidence="1">
    <location>
        <begin position="43"/>
        <end position="53"/>
    </location>
</feature>
<evidence type="ECO:0000313" key="4">
    <source>
        <dbReference type="Proteomes" id="UP001232445"/>
    </source>
</evidence>
<dbReference type="PROSITE" id="PS51257">
    <property type="entry name" value="PROKAR_LIPOPROTEIN"/>
    <property type="match status" value="1"/>
</dbReference>
<dbReference type="Gene3D" id="2.60.40.420">
    <property type="entry name" value="Cupredoxins - blue copper proteins"/>
    <property type="match status" value="1"/>
</dbReference>
<reference evidence="3 4" key="1">
    <citation type="submission" date="2023-07" db="EMBL/GenBank/DDBJ databases">
        <title>Genomic Encyclopedia of Type Strains, Phase IV (KMG-IV): sequencing the most valuable type-strain genomes for metagenomic binning, comparative biology and taxonomic classification.</title>
        <authorList>
            <person name="Goeker M."/>
        </authorList>
    </citation>
    <scope>NUCLEOTIDE SEQUENCE [LARGE SCALE GENOMIC DNA]</scope>
    <source>
        <strain evidence="3 4">DSM 17740</strain>
    </source>
</reference>
<name>A0ABU0CUV7_9BACI</name>
<dbReference type="InterPro" id="IPR008972">
    <property type="entry name" value="Cupredoxin"/>
</dbReference>
<evidence type="ECO:0000256" key="2">
    <source>
        <dbReference type="SAM" id="SignalP"/>
    </source>
</evidence>
<gene>
    <name evidence="3" type="ORF">J2S00_002683</name>
</gene>
<feature type="signal peptide" evidence="2">
    <location>
        <begin position="1"/>
        <end position="20"/>
    </location>
</feature>